<dbReference type="SMART" id="SM00228">
    <property type="entry name" value="PDZ"/>
    <property type="match status" value="1"/>
</dbReference>
<proteinExistence type="predicted"/>
<dbReference type="GO" id="GO:0004252">
    <property type="term" value="F:serine-type endopeptidase activity"/>
    <property type="evidence" value="ECO:0007669"/>
    <property type="project" value="InterPro"/>
</dbReference>
<dbReference type="Gene3D" id="2.40.10.120">
    <property type="match status" value="1"/>
</dbReference>
<protein>
    <submittedName>
        <fullName evidence="4">PDZ domain-containing protein</fullName>
    </submittedName>
</protein>
<dbReference type="EMBL" id="QUSW01000003">
    <property type="protein sequence ID" value="RQP24422.1"/>
    <property type="molecule type" value="Genomic_DNA"/>
</dbReference>
<evidence type="ECO:0000313" key="4">
    <source>
        <dbReference type="EMBL" id="RQP24422.1"/>
    </source>
</evidence>
<organism evidence="4 5">
    <name type="scientific">Piscinibacter terrae</name>
    <dbReference type="NCBI Taxonomy" id="2496871"/>
    <lineage>
        <taxon>Bacteria</taxon>
        <taxon>Pseudomonadati</taxon>
        <taxon>Pseudomonadota</taxon>
        <taxon>Betaproteobacteria</taxon>
        <taxon>Burkholderiales</taxon>
        <taxon>Sphaerotilaceae</taxon>
        <taxon>Piscinibacter</taxon>
    </lineage>
</organism>
<dbReference type="InterPro" id="IPR009003">
    <property type="entry name" value="Peptidase_S1_PA"/>
</dbReference>
<dbReference type="Gene3D" id="2.30.42.10">
    <property type="match status" value="1"/>
</dbReference>
<dbReference type="AlphaFoldDB" id="A0A3N7J0E7"/>
<comment type="caution">
    <text evidence="4">The sequence shown here is derived from an EMBL/GenBank/DDBJ whole genome shotgun (WGS) entry which is preliminary data.</text>
</comment>
<name>A0A3N7J0E7_9BURK</name>
<evidence type="ECO:0000313" key="5">
    <source>
        <dbReference type="Proteomes" id="UP000267464"/>
    </source>
</evidence>
<dbReference type="InterPro" id="IPR001478">
    <property type="entry name" value="PDZ"/>
</dbReference>
<evidence type="ECO:0000256" key="2">
    <source>
        <dbReference type="ARBA" id="ARBA00022801"/>
    </source>
</evidence>
<keyword evidence="2" id="KW-0378">Hydrolase</keyword>
<gene>
    <name evidence="4" type="ORF">DZC73_14110</name>
</gene>
<evidence type="ECO:0000259" key="3">
    <source>
        <dbReference type="PROSITE" id="PS50106"/>
    </source>
</evidence>
<dbReference type="Pfam" id="PF17820">
    <property type="entry name" value="PDZ_6"/>
    <property type="match status" value="1"/>
</dbReference>
<keyword evidence="1" id="KW-0645">Protease</keyword>
<dbReference type="RefSeq" id="WP_124540954.1">
    <property type="nucleotide sequence ID" value="NZ_QUSW01000003.1"/>
</dbReference>
<dbReference type="SUPFAM" id="SSF50494">
    <property type="entry name" value="Trypsin-like serine proteases"/>
    <property type="match status" value="1"/>
</dbReference>
<feature type="domain" description="PDZ" evidence="3">
    <location>
        <begin position="232"/>
        <end position="287"/>
    </location>
</feature>
<accession>A0A3N7J0E7</accession>
<dbReference type="InterPro" id="IPR041489">
    <property type="entry name" value="PDZ_6"/>
</dbReference>
<evidence type="ECO:0000256" key="1">
    <source>
        <dbReference type="ARBA" id="ARBA00022670"/>
    </source>
</evidence>
<keyword evidence="5" id="KW-1185">Reference proteome</keyword>
<reference evidence="4 5" key="1">
    <citation type="submission" date="2018-08" db="EMBL/GenBank/DDBJ databases">
        <authorList>
            <person name="Khan S.A."/>
            <person name="Jeon C.O."/>
            <person name="Chun B.H."/>
            <person name="Jeong S.E."/>
        </authorList>
    </citation>
    <scope>NUCLEOTIDE SEQUENCE [LARGE SCALE GENOMIC DNA]</scope>
    <source>
        <strain evidence="4 5">S-16</strain>
    </source>
</reference>
<sequence length="326" mass="33568">MGANDAVLLDAYSQTVSDVVERAAPAVVAVSVTHGAQHVGSGSGFLYTPDGYLLTNSHVVRAGGRTSAKNLGYRVSLADGREASARFVGDDPDTDLAVLHVDPISTGALPALVLGRSAGLKRGEIAIAIGNPLGFEHTVTAGIVSALGRSMRASTGRLIPDVVQTDAALNPGNSGGPLVNSRAEVVGVNTAIIRGAQALCLAVAVDIASWVLPQLMRHGRVQRAYLGVGGSTIQLPRRVVSALSLDGPGAVRVDAIEPDSPAARAGLREGDLVIGLDGQPVASVDGLHQLLDGSRIGREMMLKLLRGSMPPEVMYLRVQPSARAPA</sequence>
<dbReference type="OrthoDB" id="8520726at2"/>
<dbReference type="PANTHER" id="PTHR43343:SF3">
    <property type="entry name" value="PROTEASE DO-LIKE 8, CHLOROPLASTIC"/>
    <property type="match status" value="1"/>
</dbReference>
<reference evidence="4 5" key="2">
    <citation type="submission" date="2018-12" db="EMBL/GenBank/DDBJ databases">
        <title>Rhizobacter gummiphilus sp. nov., a rubber-degrading bacterium isolated from the soil of a botanical garden in Japan.</title>
        <authorList>
            <person name="Shunsuke S.S."/>
        </authorList>
    </citation>
    <scope>NUCLEOTIDE SEQUENCE [LARGE SCALE GENOMIC DNA]</scope>
    <source>
        <strain evidence="4 5">S-16</strain>
    </source>
</reference>
<dbReference type="CDD" id="cd06779">
    <property type="entry name" value="cpPDZ_Deg_HtrA-like"/>
    <property type="match status" value="1"/>
</dbReference>
<dbReference type="InterPro" id="IPR001940">
    <property type="entry name" value="Peptidase_S1C"/>
</dbReference>
<dbReference type="Pfam" id="PF13365">
    <property type="entry name" value="Trypsin_2"/>
    <property type="match status" value="1"/>
</dbReference>
<dbReference type="GO" id="GO:0006508">
    <property type="term" value="P:proteolysis"/>
    <property type="evidence" value="ECO:0007669"/>
    <property type="project" value="UniProtKB-KW"/>
</dbReference>
<dbReference type="InterPro" id="IPR051201">
    <property type="entry name" value="Chloro_Bact_Ser_Proteases"/>
</dbReference>
<dbReference type="InterPro" id="IPR036034">
    <property type="entry name" value="PDZ_sf"/>
</dbReference>
<dbReference type="SUPFAM" id="SSF50156">
    <property type="entry name" value="PDZ domain-like"/>
    <property type="match status" value="1"/>
</dbReference>
<dbReference type="Proteomes" id="UP000267464">
    <property type="component" value="Unassembled WGS sequence"/>
</dbReference>
<dbReference type="PROSITE" id="PS50106">
    <property type="entry name" value="PDZ"/>
    <property type="match status" value="1"/>
</dbReference>
<dbReference type="PRINTS" id="PR00834">
    <property type="entry name" value="PROTEASES2C"/>
</dbReference>
<dbReference type="PANTHER" id="PTHR43343">
    <property type="entry name" value="PEPTIDASE S12"/>
    <property type="match status" value="1"/>
</dbReference>